<evidence type="ECO:0000256" key="1">
    <source>
        <dbReference type="SAM" id="MobiDB-lite"/>
    </source>
</evidence>
<keyword evidence="4" id="KW-1185">Reference proteome</keyword>
<dbReference type="EMBL" id="CAXAMN010025250">
    <property type="protein sequence ID" value="CAK9093761.1"/>
    <property type="molecule type" value="Genomic_DNA"/>
</dbReference>
<reference evidence="3 4" key="1">
    <citation type="submission" date="2024-02" db="EMBL/GenBank/DDBJ databases">
        <authorList>
            <person name="Chen Y."/>
            <person name="Shah S."/>
            <person name="Dougan E. K."/>
            <person name="Thang M."/>
            <person name="Chan C."/>
        </authorList>
    </citation>
    <scope>NUCLEOTIDE SEQUENCE [LARGE SCALE GENOMIC DNA]</scope>
</reference>
<evidence type="ECO:0000313" key="4">
    <source>
        <dbReference type="Proteomes" id="UP001642484"/>
    </source>
</evidence>
<feature type="region of interest" description="Disordered" evidence="1">
    <location>
        <begin position="92"/>
        <end position="115"/>
    </location>
</feature>
<evidence type="ECO:0000313" key="3">
    <source>
        <dbReference type="EMBL" id="CAK9093761.1"/>
    </source>
</evidence>
<proteinExistence type="predicted"/>
<protein>
    <submittedName>
        <fullName evidence="3">Uncharacterized protein</fullName>
    </submittedName>
</protein>
<dbReference type="Proteomes" id="UP001642484">
    <property type="component" value="Unassembled WGS sequence"/>
</dbReference>
<name>A0ABP0R3I5_9DINO</name>
<accession>A0ABP0R3I5</accession>
<organism evidence="3 4">
    <name type="scientific">Durusdinium trenchii</name>
    <dbReference type="NCBI Taxonomy" id="1381693"/>
    <lineage>
        <taxon>Eukaryota</taxon>
        <taxon>Sar</taxon>
        <taxon>Alveolata</taxon>
        <taxon>Dinophyceae</taxon>
        <taxon>Suessiales</taxon>
        <taxon>Symbiodiniaceae</taxon>
        <taxon>Durusdinium</taxon>
    </lineage>
</organism>
<dbReference type="EMBL" id="CAXAMN010025139">
    <property type="protein sequence ID" value="CAK9092986.1"/>
    <property type="molecule type" value="Genomic_DNA"/>
</dbReference>
<sequence length="144" mass="15343">MSKRADCVPMAKAGESSKGGKAGKGGKSAVRWPQEEPLHETQSQDSTGSFFDAVVSFAKSSGAADVWNEWFQYTQKCPCPAKGMKSAKRDIGCSRGLGSKPKRSVHRPTGTLGGSMSRSLFGGSAECVFSTLTRLERTEAFGDQ</sequence>
<evidence type="ECO:0000313" key="2">
    <source>
        <dbReference type="EMBL" id="CAK9092986.1"/>
    </source>
</evidence>
<comment type="caution">
    <text evidence="3">The sequence shown here is derived from an EMBL/GenBank/DDBJ whole genome shotgun (WGS) entry which is preliminary data.</text>
</comment>
<feature type="region of interest" description="Disordered" evidence="1">
    <location>
        <begin position="1"/>
        <end position="46"/>
    </location>
</feature>
<gene>
    <name evidence="2" type="ORF">CCMP2556_LOCUS44475</name>
    <name evidence="3" type="ORF">CCMP2556_LOCUS44770</name>
</gene>